<comment type="caution">
    <text evidence="1">The sequence shown here is derived from an EMBL/GenBank/DDBJ whole genome shotgun (WGS) entry which is preliminary data.</text>
</comment>
<sequence length="203" mass="22044">MWTTDNVPGSARSAPSPERTTIFRTALRHLFCFSSLTSADLTTTGGFDLDDALLVELARAWPNIKEFDLRAELMSSAGCRVTLSGLCVLARLCPALVVAGVELTTFTIPSLASVLGGGQQSAPALSELRVGYSPILDPFLVAGFLSATFPKITKVFAAYLDGFEIDDPTDPERERDALLYYFRWTLVDEELSKTRALSSNKGL</sequence>
<reference evidence="1" key="1">
    <citation type="submission" date="2023-03" db="EMBL/GenBank/DDBJ databases">
        <title>Massive genome expansion in bonnet fungi (Mycena s.s.) driven by repeated elements and novel gene families across ecological guilds.</title>
        <authorList>
            <consortium name="Lawrence Berkeley National Laboratory"/>
            <person name="Harder C.B."/>
            <person name="Miyauchi S."/>
            <person name="Viragh M."/>
            <person name="Kuo A."/>
            <person name="Thoen E."/>
            <person name="Andreopoulos B."/>
            <person name="Lu D."/>
            <person name="Skrede I."/>
            <person name="Drula E."/>
            <person name="Henrissat B."/>
            <person name="Morin E."/>
            <person name="Kohler A."/>
            <person name="Barry K."/>
            <person name="LaButti K."/>
            <person name="Morin E."/>
            <person name="Salamov A."/>
            <person name="Lipzen A."/>
            <person name="Mereny Z."/>
            <person name="Hegedus B."/>
            <person name="Baldrian P."/>
            <person name="Stursova M."/>
            <person name="Weitz H."/>
            <person name="Taylor A."/>
            <person name="Grigoriev I.V."/>
            <person name="Nagy L.G."/>
            <person name="Martin F."/>
            <person name="Kauserud H."/>
        </authorList>
    </citation>
    <scope>NUCLEOTIDE SEQUENCE</scope>
    <source>
        <strain evidence="1">9144</strain>
    </source>
</reference>
<gene>
    <name evidence="1" type="ORF">GGX14DRAFT_61017</name>
</gene>
<accession>A0AAD6VN72</accession>
<protein>
    <submittedName>
        <fullName evidence="1">Uncharacterized protein</fullName>
    </submittedName>
</protein>
<name>A0AAD6VN72_9AGAR</name>
<dbReference type="EMBL" id="JARJCW010000018">
    <property type="protein sequence ID" value="KAJ7214898.1"/>
    <property type="molecule type" value="Genomic_DNA"/>
</dbReference>
<keyword evidence="2" id="KW-1185">Reference proteome</keyword>
<dbReference type="Proteomes" id="UP001219525">
    <property type="component" value="Unassembled WGS sequence"/>
</dbReference>
<dbReference type="AlphaFoldDB" id="A0AAD6VN72"/>
<evidence type="ECO:0000313" key="2">
    <source>
        <dbReference type="Proteomes" id="UP001219525"/>
    </source>
</evidence>
<evidence type="ECO:0000313" key="1">
    <source>
        <dbReference type="EMBL" id="KAJ7214898.1"/>
    </source>
</evidence>
<dbReference type="Gene3D" id="3.80.10.10">
    <property type="entry name" value="Ribonuclease Inhibitor"/>
    <property type="match status" value="1"/>
</dbReference>
<dbReference type="InterPro" id="IPR032675">
    <property type="entry name" value="LRR_dom_sf"/>
</dbReference>
<proteinExistence type="predicted"/>
<organism evidence="1 2">
    <name type="scientific">Mycena pura</name>
    <dbReference type="NCBI Taxonomy" id="153505"/>
    <lineage>
        <taxon>Eukaryota</taxon>
        <taxon>Fungi</taxon>
        <taxon>Dikarya</taxon>
        <taxon>Basidiomycota</taxon>
        <taxon>Agaricomycotina</taxon>
        <taxon>Agaricomycetes</taxon>
        <taxon>Agaricomycetidae</taxon>
        <taxon>Agaricales</taxon>
        <taxon>Marasmiineae</taxon>
        <taxon>Mycenaceae</taxon>
        <taxon>Mycena</taxon>
    </lineage>
</organism>